<dbReference type="SMART" id="SM00355">
    <property type="entry name" value="ZnF_C2H2"/>
    <property type="match status" value="3"/>
</dbReference>
<name>A0A182PX08_9DIPT</name>
<dbReference type="PANTHER" id="PTHR16515">
    <property type="entry name" value="PR DOMAIN ZINC FINGER PROTEIN"/>
    <property type="match status" value="1"/>
</dbReference>
<keyword evidence="9" id="KW-0539">Nucleus</keyword>
<keyword evidence="6" id="KW-0805">Transcription regulation</keyword>
<dbReference type="PROSITE" id="PS00028">
    <property type="entry name" value="ZINC_FINGER_C2H2_1"/>
    <property type="match status" value="3"/>
</dbReference>
<feature type="transmembrane region" description="Helical" evidence="12">
    <location>
        <begin position="202"/>
        <end position="224"/>
    </location>
</feature>
<keyword evidence="12" id="KW-1133">Transmembrane helix</keyword>
<reference evidence="14" key="2">
    <citation type="submission" date="2020-05" db="UniProtKB">
        <authorList>
            <consortium name="EnsemblMetazoa"/>
        </authorList>
    </citation>
    <scope>IDENTIFICATION</scope>
    <source>
        <strain evidence="14">Epiroticus2</strain>
    </source>
</reference>
<dbReference type="GO" id="GO:0005634">
    <property type="term" value="C:nucleus"/>
    <property type="evidence" value="ECO:0007669"/>
    <property type="project" value="UniProtKB-SubCell"/>
</dbReference>
<feature type="region of interest" description="Disordered" evidence="11">
    <location>
        <begin position="124"/>
        <end position="167"/>
    </location>
</feature>
<dbReference type="EnsemblMetazoa" id="AEPI011495-RA">
    <property type="protein sequence ID" value="AEPI011495-PA"/>
    <property type="gene ID" value="AEPI011495"/>
</dbReference>
<evidence type="ECO:0000256" key="11">
    <source>
        <dbReference type="SAM" id="MobiDB-lite"/>
    </source>
</evidence>
<dbReference type="InterPro" id="IPR036236">
    <property type="entry name" value="Znf_C2H2_sf"/>
</dbReference>
<evidence type="ECO:0000313" key="14">
    <source>
        <dbReference type="EnsemblMetazoa" id="AEPI011495-PA"/>
    </source>
</evidence>
<dbReference type="PROSITE" id="PS50157">
    <property type="entry name" value="ZINC_FINGER_C2H2_2"/>
    <property type="match status" value="3"/>
</dbReference>
<dbReference type="GO" id="GO:0045893">
    <property type="term" value="P:positive regulation of DNA-templated transcription"/>
    <property type="evidence" value="ECO:0007669"/>
    <property type="project" value="UniProtKB-ARBA"/>
</dbReference>
<dbReference type="SUPFAM" id="SSF57667">
    <property type="entry name" value="beta-beta-alpha zinc fingers"/>
    <property type="match status" value="1"/>
</dbReference>
<keyword evidence="5" id="KW-0862">Zinc</keyword>
<evidence type="ECO:0000256" key="6">
    <source>
        <dbReference type="ARBA" id="ARBA00023015"/>
    </source>
</evidence>
<proteinExistence type="predicted"/>
<sequence>MNVNKMTTAQKSAYLEAHMAVQQQMAQAAFQLQHHQHQLQQQHHSHSYTRTVKKPKINHDGHLFLHQGSLTQQSQQQHQEQCLIPPSALPNPTVSHYPSTIKVPQINAGSYTNEINASRDTVASAGTNTSSTNAASSTVTTTTGNASGNGSGGGSSGGCSSNSSGSSTFTVPDDVGMGFEGGVRVLQSLGNWYIVLSTTARLYLTTLSLLFLSHYALCFTHGFYHRMLLLGPRSPEIPPNIPRPNLIPFTEPYAEGGSMHPATRLKALQQVQQSSAAAVAAVAAAAVAVSGASHSKVPSAKGKTITAITNPTTTPKPVFECTVCGKGLARKDKLTIHMRIHTGEKPYVCEVCDRAFARRDKLVIHMNKFKHVTPTNIAPLGKRQNRSLTIEQEELKIEDNKPAIEVYHQALTPQTQTIVTNNIAAQPQQNQYEQQQQHQQQQKQLNNQLSHQYQQQVASNQRLQPALPDGTQLSGMSLQQSQHSLSWPCELCDRMFGSREDWTVHAKSHLE</sequence>
<dbReference type="FunFam" id="3.30.160.60:FF:001732">
    <property type="entry name" value="Zgc:162936"/>
    <property type="match status" value="1"/>
</dbReference>
<evidence type="ECO:0000256" key="8">
    <source>
        <dbReference type="ARBA" id="ARBA00023163"/>
    </source>
</evidence>
<feature type="compositionally biased region" description="Polar residues" evidence="11">
    <location>
        <begin position="449"/>
        <end position="460"/>
    </location>
</feature>
<feature type="region of interest" description="Disordered" evidence="11">
    <location>
        <begin position="70"/>
        <end position="96"/>
    </location>
</feature>
<comment type="subcellular location">
    <subcellularLocation>
        <location evidence="1">Nucleus</location>
    </subcellularLocation>
</comment>
<feature type="domain" description="C2H2-type" evidence="13">
    <location>
        <begin position="487"/>
        <end position="511"/>
    </location>
</feature>
<evidence type="ECO:0000256" key="10">
    <source>
        <dbReference type="PROSITE-ProRule" id="PRU00042"/>
    </source>
</evidence>
<dbReference type="InterPro" id="IPR050331">
    <property type="entry name" value="Zinc_finger"/>
</dbReference>
<keyword evidence="12" id="KW-0812">Transmembrane</keyword>
<feature type="region of interest" description="Disordered" evidence="11">
    <location>
        <begin position="429"/>
        <end position="460"/>
    </location>
</feature>
<evidence type="ECO:0000256" key="1">
    <source>
        <dbReference type="ARBA" id="ARBA00004123"/>
    </source>
</evidence>
<keyword evidence="4 10" id="KW-0863">Zinc-finger</keyword>
<dbReference type="InterPro" id="IPR013087">
    <property type="entry name" value="Znf_C2H2_type"/>
</dbReference>
<dbReference type="Gene3D" id="3.30.160.60">
    <property type="entry name" value="Classic Zinc Finger"/>
    <property type="match status" value="2"/>
</dbReference>
<accession>A0A182PX08</accession>
<reference evidence="15" key="1">
    <citation type="submission" date="2013-03" db="EMBL/GenBank/DDBJ databases">
        <title>The Genome Sequence of Anopheles epiroticus epiroticus2.</title>
        <authorList>
            <consortium name="The Broad Institute Genomics Platform"/>
            <person name="Neafsey D.E."/>
            <person name="Howell P."/>
            <person name="Walker B."/>
            <person name="Young S.K."/>
            <person name="Zeng Q."/>
            <person name="Gargeya S."/>
            <person name="Fitzgerald M."/>
            <person name="Haas B."/>
            <person name="Abouelleil A."/>
            <person name="Allen A.W."/>
            <person name="Alvarado L."/>
            <person name="Arachchi H.M."/>
            <person name="Berlin A.M."/>
            <person name="Chapman S.B."/>
            <person name="Gainer-Dewar J."/>
            <person name="Goldberg J."/>
            <person name="Griggs A."/>
            <person name="Gujja S."/>
            <person name="Hansen M."/>
            <person name="Howarth C."/>
            <person name="Imamovic A."/>
            <person name="Ireland A."/>
            <person name="Larimer J."/>
            <person name="McCowan C."/>
            <person name="Murphy C."/>
            <person name="Pearson M."/>
            <person name="Poon T.W."/>
            <person name="Priest M."/>
            <person name="Roberts A."/>
            <person name="Saif S."/>
            <person name="Shea T."/>
            <person name="Sisk P."/>
            <person name="Sykes S."/>
            <person name="Wortman J."/>
            <person name="Nusbaum C."/>
            <person name="Birren B."/>
        </authorList>
    </citation>
    <scope>NUCLEOTIDE SEQUENCE [LARGE SCALE GENOMIC DNA]</scope>
    <source>
        <strain evidence="15">Epiroticus2</strain>
    </source>
</reference>
<feature type="compositionally biased region" description="Low complexity" evidence="11">
    <location>
        <begin position="70"/>
        <end position="81"/>
    </location>
</feature>
<evidence type="ECO:0000256" key="5">
    <source>
        <dbReference type="ARBA" id="ARBA00022833"/>
    </source>
</evidence>
<keyword evidence="12" id="KW-0472">Membrane</keyword>
<evidence type="ECO:0000259" key="13">
    <source>
        <dbReference type="PROSITE" id="PS50157"/>
    </source>
</evidence>
<dbReference type="STRING" id="199890.A0A182PX08"/>
<dbReference type="PANTHER" id="PTHR16515:SF49">
    <property type="entry name" value="GASTRULA ZINC FINGER PROTEIN XLCGF49.1-LIKE-RELATED"/>
    <property type="match status" value="1"/>
</dbReference>
<keyword evidence="3" id="KW-0677">Repeat</keyword>
<dbReference type="Pfam" id="PF00096">
    <property type="entry name" value="zf-C2H2"/>
    <property type="match status" value="2"/>
</dbReference>
<dbReference type="VEuPathDB" id="VectorBase:AEPI011495"/>
<feature type="compositionally biased region" description="Low complexity" evidence="11">
    <location>
        <begin position="429"/>
        <end position="448"/>
    </location>
</feature>
<keyword evidence="2" id="KW-0479">Metal-binding</keyword>
<organism evidence="14 15">
    <name type="scientific">Anopheles epiroticus</name>
    <dbReference type="NCBI Taxonomy" id="199890"/>
    <lineage>
        <taxon>Eukaryota</taxon>
        <taxon>Metazoa</taxon>
        <taxon>Ecdysozoa</taxon>
        <taxon>Arthropoda</taxon>
        <taxon>Hexapoda</taxon>
        <taxon>Insecta</taxon>
        <taxon>Pterygota</taxon>
        <taxon>Neoptera</taxon>
        <taxon>Endopterygota</taxon>
        <taxon>Diptera</taxon>
        <taxon>Nematocera</taxon>
        <taxon>Culicoidea</taxon>
        <taxon>Culicidae</taxon>
        <taxon>Anophelinae</taxon>
        <taxon>Anopheles</taxon>
    </lineage>
</organism>
<dbReference type="GO" id="GO:0043565">
    <property type="term" value="F:sequence-specific DNA binding"/>
    <property type="evidence" value="ECO:0007669"/>
    <property type="project" value="UniProtKB-ARBA"/>
</dbReference>
<feature type="compositionally biased region" description="Low complexity" evidence="11">
    <location>
        <begin position="158"/>
        <end position="167"/>
    </location>
</feature>
<dbReference type="GO" id="GO:0008270">
    <property type="term" value="F:zinc ion binding"/>
    <property type="evidence" value="ECO:0007669"/>
    <property type="project" value="UniProtKB-KW"/>
</dbReference>
<feature type="domain" description="C2H2-type" evidence="13">
    <location>
        <begin position="347"/>
        <end position="376"/>
    </location>
</feature>
<keyword evidence="15" id="KW-1185">Reference proteome</keyword>
<evidence type="ECO:0000256" key="3">
    <source>
        <dbReference type="ARBA" id="ARBA00022737"/>
    </source>
</evidence>
<feature type="domain" description="C2H2-type" evidence="13">
    <location>
        <begin position="319"/>
        <end position="346"/>
    </location>
</feature>
<feature type="compositionally biased region" description="Gly residues" evidence="11">
    <location>
        <begin position="147"/>
        <end position="157"/>
    </location>
</feature>
<protein>
    <recommendedName>
        <fullName evidence="13">C2H2-type domain-containing protein</fullName>
    </recommendedName>
</protein>
<evidence type="ECO:0000256" key="12">
    <source>
        <dbReference type="SAM" id="Phobius"/>
    </source>
</evidence>
<keyword evidence="7" id="KW-0238">DNA-binding</keyword>
<dbReference type="AlphaFoldDB" id="A0A182PX08"/>
<dbReference type="GO" id="GO:0005694">
    <property type="term" value="C:chromosome"/>
    <property type="evidence" value="ECO:0007669"/>
    <property type="project" value="UniProtKB-ARBA"/>
</dbReference>
<feature type="compositionally biased region" description="Low complexity" evidence="11">
    <location>
        <begin position="124"/>
        <end position="146"/>
    </location>
</feature>
<evidence type="ECO:0000256" key="2">
    <source>
        <dbReference type="ARBA" id="ARBA00022723"/>
    </source>
</evidence>
<dbReference type="FunFam" id="3.30.160.60:FF:000765">
    <property type="entry name" value="Zinc finger 45-like"/>
    <property type="match status" value="1"/>
</dbReference>
<evidence type="ECO:0000313" key="15">
    <source>
        <dbReference type="Proteomes" id="UP000075885"/>
    </source>
</evidence>
<dbReference type="Proteomes" id="UP000075885">
    <property type="component" value="Unassembled WGS sequence"/>
</dbReference>
<evidence type="ECO:0000256" key="7">
    <source>
        <dbReference type="ARBA" id="ARBA00023125"/>
    </source>
</evidence>
<evidence type="ECO:0000256" key="9">
    <source>
        <dbReference type="ARBA" id="ARBA00023242"/>
    </source>
</evidence>
<evidence type="ECO:0000256" key="4">
    <source>
        <dbReference type="ARBA" id="ARBA00022771"/>
    </source>
</evidence>
<keyword evidence="8" id="KW-0804">Transcription</keyword>